<organism evidence="2 3">
    <name type="scientific">Acaulospora morrowiae</name>
    <dbReference type="NCBI Taxonomy" id="94023"/>
    <lineage>
        <taxon>Eukaryota</taxon>
        <taxon>Fungi</taxon>
        <taxon>Fungi incertae sedis</taxon>
        <taxon>Mucoromycota</taxon>
        <taxon>Glomeromycotina</taxon>
        <taxon>Glomeromycetes</taxon>
        <taxon>Diversisporales</taxon>
        <taxon>Acaulosporaceae</taxon>
        <taxon>Acaulospora</taxon>
    </lineage>
</organism>
<reference evidence="2" key="1">
    <citation type="submission" date="2021-06" db="EMBL/GenBank/DDBJ databases">
        <authorList>
            <person name="Kallberg Y."/>
            <person name="Tangrot J."/>
            <person name="Rosling A."/>
        </authorList>
    </citation>
    <scope>NUCLEOTIDE SEQUENCE</scope>
    <source>
        <strain evidence="2">CL551</strain>
    </source>
</reference>
<feature type="transmembrane region" description="Helical" evidence="1">
    <location>
        <begin position="224"/>
        <end position="244"/>
    </location>
</feature>
<sequence>MASNIETVVGSVLVGAGFALTFHSILRIYVLQTAGSRMFLFSVTNGAQFLNEIAVLLMLLSSTDQLDNWANFLNNFSYFISKPIILYLAFLRCRSAFPPYRNYPGIHYLLIAFRAIELLVIWIASIYVNVRCNGRYVDVCESFSVILTMQNALAPAFRFYYIISEGIFYVKLFRTLNTVRSSESLDSIRQRRYQTYIFTLDMIVLISMSVYRLLILVYKNWPTFIYMELFSCALTIFVITEFGLTLPKMFKASKEDTSTSNNGINIVQTTHTFVESSRINQTTPYDGNDNSMRKIGQYQQSSFDSMDLESLTIHRDEASEKSGSEAPLH</sequence>
<feature type="transmembrane region" description="Helical" evidence="1">
    <location>
        <begin position="105"/>
        <end position="128"/>
    </location>
</feature>
<name>A0A9N9GQ09_9GLOM</name>
<feature type="transmembrane region" description="Helical" evidence="1">
    <location>
        <begin position="72"/>
        <end position="93"/>
    </location>
</feature>
<keyword evidence="1" id="KW-0812">Transmembrane</keyword>
<evidence type="ECO:0000313" key="3">
    <source>
        <dbReference type="Proteomes" id="UP000789342"/>
    </source>
</evidence>
<keyword evidence="1" id="KW-1133">Transmembrane helix</keyword>
<dbReference type="OrthoDB" id="2334596at2759"/>
<comment type="caution">
    <text evidence="2">The sequence shown here is derived from an EMBL/GenBank/DDBJ whole genome shotgun (WGS) entry which is preliminary data.</text>
</comment>
<feature type="transmembrane region" description="Helical" evidence="1">
    <location>
        <begin position="12"/>
        <end position="31"/>
    </location>
</feature>
<proteinExistence type="predicted"/>
<gene>
    <name evidence="2" type="ORF">AMORRO_LOCUS8834</name>
</gene>
<dbReference type="AlphaFoldDB" id="A0A9N9GQ09"/>
<evidence type="ECO:0000313" key="2">
    <source>
        <dbReference type="EMBL" id="CAG8625063.1"/>
    </source>
</evidence>
<evidence type="ECO:0000256" key="1">
    <source>
        <dbReference type="SAM" id="Phobius"/>
    </source>
</evidence>
<dbReference type="Proteomes" id="UP000789342">
    <property type="component" value="Unassembled WGS sequence"/>
</dbReference>
<accession>A0A9N9GQ09</accession>
<feature type="transmembrane region" description="Helical" evidence="1">
    <location>
        <begin position="196"/>
        <end position="218"/>
    </location>
</feature>
<protein>
    <submittedName>
        <fullName evidence="2">16315_t:CDS:1</fullName>
    </submittedName>
</protein>
<keyword evidence="1" id="KW-0472">Membrane</keyword>
<feature type="transmembrane region" description="Helical" evidence="1">
    <location>
        <begin position="38"/>
        <end position="60"/>
    </location>
</feature>
<dbReference type="EMBL" id="CAJVPV010007975">
    <property type="protein sequence ID" value="CAG8625063.1"/>
    <property type="molecule type" value="Genomic_DNA"/>
</dbReference>
<keyword evidence="3" id="KW-1185">Reference proteome</keyword>